<dbReference type="RefSeq" id="WP_144700232.1">
    <property type="nucleotide sequence ID" value="NZ_VNJJ01000004.1"/>
</dbReference>
<dbReference type="OrthoDB" id="2628816at2"/>
<evidence type="ECO:0000256" key="2">
    <source>
        <dbReference type="SAM" id="Phobius"/>
    </source>
</evidence>
<evidence type="ECO:0000256" key="1">
    <source>
        <dbReference type="SAM" id="MobiDB-lite"/>
    </source>
</evidence>
<comment type="caution">
    <text evidence="3">The sequence shown here is derived from an EMBL/GenBank/DDBJ whole genome shotgun (WGS) entry which is preliminary data.</text>
</comment>
<accession>A0A559JMR6</accession>
<dbReference type="Proteomes" id="UP000316330">
    <property type="component" value="Unassembled WGS sequence"/>
</dbReference>
<feature type="region of interest" description="Disordered" evidence="1">
    <location>
        <begin position="215"/>
        <end position="236"/>
    </location>
</feature>
<protein>
    <submittedName>
        <fullName evidence="3">Uncharacterized protein</fullName>
    </submittedName>
</protein>
<keyword evidence="2" id="KW-0812">Transmembrane</keyword>
<keyword evidence="2" id="KW-1133">Transmembrane helix</keyword>
<dbReference type="EMBL" id="VNJJ01000004">
    <property type="protein sequence ID" value="TVY01169.1"/>
    <property type="molecule type" value="Genomic_DNA"/>
</dbReference>
<name>A0A559JMR6_9BACL</name>
<gene>
    <name evidence="3" type="ORF">FPZ45_08425</name>
</gene>
<organism evidence="3 4">
    <name type="scientific">Cohnella terricola</name>
    <dbReference type="NCBI Taxonomy" id="1289167"/>
    <lineage>
        <taxon>Bacteria</taxon>
        <taxon>Bacillati</taxon>
        <taxon>Bacillota</taxon>
        <taxon>Bacilli</taxon>
        <taxon>Bacillales</taxon>
        <taxon>Paenibacillaceae</taxon>
        <taxon>Cohnella</taxon>
    </lineage>
</organism>
<evidence type="ECO:0000313" key="4">
    <source>
        <dbReference type="Proteomes" id="UP000316330"/>
    </source>
</evidence>
<dbReference type="AlphaFoldDB" id="A0A559JMR6"/>
<reference evidence="3 4" key="1">
    <citation type="submission" date="2019-07" db="EMBL/GenBank/DDBJ databases">
        <authorList>
            <person name="Kim J."/>
        </authorList>
    </citation>
    <scope>NUCLEOTIDE SEQUENCE [LARGE SCALE GENOMIC DNA]</scope>
    <source>
        <strain evidence="3 4">G13</strain>
    </source>
</reference>
<proteinExistence type="predicted"/>
<evidence type="ECO:0000313" key="3">
    <source>
        <dbReference type="EMBL" id="TVY01169.1"/>
    </source>
</evidence>
<keyword evidence="2" id="KW-0472">Membrane</keyword>
<sequence>MKDRKPDWYERLKNGPFREDAFGSDQQREVEVRAQSGGKLKRRRRLNGKAAALMAACLIVALVAIAALSQPFSSDRQASVGGGSEEEQMMTGQFAMDHLQVGMSQEEVLQLYGDDNEGQSVNRDFQQGHKEDPNDMSTWNAVDLWRYDYGVRNGYQVKRGDGTQDPEGGFDLYGIRNGEIQSQLIIYWRDRKLERAIVKMNAGDGAIGTMQIGPAVAEAPPTDPPPADDPPAEPDLPIPNEGVRAVGDASSGQFQLRPRKDGEEKIQMLGAPSCLGQETDVQLLGDYDLFLVRPSGEETLVQRFEQLEMIRRGNDAAEFTKLDFPNIEMFLFFPRYTDCHGLEFYAYGIDKVTGEASNYTFRDGETDFPNWVTSTVDLPRASEGKLIVEGGRWAGQDNATRSIFVPDSGKHEWVLESEERIP</sequence>
<keyword evidence="4" id="KW-1185">Reference proteome</keyword>
<feature type="compositionally biased region" description="Pro residues" evidence="1">
    <location>
        <begin position="221"/>
        <end position="236"/>
    </location>
</feature>
<feature type="transmembrane region" description="Helical" evidence="2">
    <location>
        <begin position="50"/>
        <end position="69"/>
    </location>
</feature>